<sequence>MKKGRKYWVQGNVRTLLDNGGDYSGNKDYFPFPKTCGPFRKVGDQHDHYLSLLMLRSESRLHSKLTVTNLAVETMFLVFWINDLIMASAITYYGKLLSKLSKQRMTLAENEIELRQIKRQFKVHLQNVIFFKSLKKS</sequence>
<keyword evidence="3" id="KW-1185">Reference proteome</keyword>
<name>A0A9N8ZWU9_9GLOM</name>
<comment type="caution">
    <text evidence="2">The sequence shown here is derived from an EMBL/GenBank/DDBJ whole genome shotgun (WGS) entry which is preliminary data.</text>
</comment>
<reference evidence="2" key="1">
    <citation type="submission" date="2021-06" db="EMBL/GenBank/DDBJ databases">
        <authorList>
            <person name="Kallberg Y."/>
            <person name="Tangrot J."/>
            <person name="Rosling A."/>
        </authorList>
    </citation>
    <scope>NUCLEOTIDE SEQUENCE</scope>
    <source>
        <strain evidence="2">AZ414A</strain>
    </source>
</reference>
<accession>A0A9N8ZWU9</accession>
<keyword evidence="1" id="KW-0812">Transmembrane</keyword>
<dbReference type="OrthoDB" id="10604668at2759"/>
<protein>
    <submittedName>
        <fullName evidence="2">331_t:CDS:1</fullName>
    </submittedName>
</protein>
<evidence type="ECO:0000256" key="1">
    <source>
        <dbReference type="SAM" id="Phobius"/>
    </source>
</evidence>
<evidence type="ECO:0000313" key="3">
    <source>
        <dbReference type="Proteomes" id="UP000789706"/>
    </source>
</evidence>
<keyword evidence="1" id="KW-0472">Membrane</keyword>
<gene>
    <name evidence="2" type="ORF">DEBURN_LOCUS5118</name>
</gene>
<organism evidence="2 3">
    <name type="scientific">Diversispora eburnea</name>
    <dbReference type="NCBI Taxonomy" id="1213867"/>
    <lineage>
        <taxon>Eukaryota</taxon>
        <taxon>Fungi</taxon>
        <taxon>Fungi incertae sedis</taxon>
        <taxon>Mucoromycota</taxon>
        <taxon>Glomeromycotina</taxon>
        <taxon>Glomeromycetes</taxon>
        <taxon>Diversisporales</taxon>
        <taxon>Diversisporaceae</taxon>
        <taxon>Diversispora</taxon>
    </lineage>
</organism>
<dbReference type="EMBL" id="CAJVPK010000434">
    <property type="protein sequence ID" value="CAG8509887.1"/>
    <property type="molecule type" value="Genomic_DNA"/>
</dbReference>
<dbReference type="AlphaFoldDB" id="A0A9N8ZWU9"/>
<proteinExistence type="predicted"/>
<dbReference type="Proteomes" id="UP000789706">
    <property type="component" value="Unassembled WGS sequence"/>
</dbReference>
<evidence type="ECO:0000313" key="2">
    <source>
        <dbReference type="EMBL" id="CAG8509887.1"/>
    </source>
</evidence>
<feature type="transmembrane region" description="Helical" evidence="1">
    <location>
        <begin position="74"/>
        <end position="94"/>
    </location>
</feature>
<keyword evidence="1" id="KW-1133">Transmembrane helix</keyword>